<keyword evidence="2" id="KW-1185">Reference proteome</keyword>
<sequence>MQRQRHQSAIRVWRSNYVNFILECSKDTHRRRCSTSEVWGSRSWLFSPATVILCYQQGLPPSTPISNEEMCCATVANSWLETAPLTSIQNLHPLCRWRDKCCGVVPIVV</sequence>
<dbReference type="EMBL" id="JALNTZ010000007">
    <property type="protein sequence ID" value="KAJ3645568.1"/>
    <property type="molecule type" value="Genomic_DNA"/>
</dbReference>
<gene>
    <name evidence="1" type="ORF">Zmor_023213</name>
</gene>
<reference evidence="1" key="1">
    <citation type="journal article" date="2023" name="G3 (Bethesda)">
        <title>Whole genome assemblies of Zophobas morio and Tenebrio molitor.</title>
        <authorList>
            <person name="Kaur S."/>
            <person name="Stinson S.A."/>
            <person name="diCenzo G.C."/>
        </authorList>
    </citation>
    <scope>NUCLEOTIDE SEQUENCE</scope>
    <source>
        <strain evidence="1">QUZm001</strain>
    </source>
</reference>
<comment type="caution">
    <text evidence="1">The sequence shown here is derived from an EMBL/GenBank/DDBJ whole genome shotgun (WGS) entry which is preliminary data.</text>
</comment>
<evidence type="ECO:0000313" key="1">
    <source>
        <dbReference type="EMBL" id="KAJ3645568.1"/>
    </source>
</evidence>
<dbReference type="Proteomes" id="UP001168821">
    <property type="component" value="Unassembled WGS sequence"/>
</dbReference>
<proteinExistence type="predicted"/>
<accession>A0AA38HWI7</accession>
<name>A0AA38HWI7_9CUCU</name>
<organism evidence="1 2">
    <name type="scientific">Zophobas morio</name>
    <dbReference type="NCBI Taxonomy" id="2755281"/>
    <lineage>
        <taxon>Eukaryota</taxon>
        <taxon>Metazoa</taxon>
        <taxon>Ecdysozoa</taxon>
        <taxon>Arthropoda</taxon>
        <taxon>Hexapoda</taxon>
        <taxon>Insecta</taxon>
        <taxon>Pterygota</taxon>
        <taxon>Neoptera</taxon>
        <taxon>Endopterygota</taxon>
        <taxon>Coleoptera</taxon>
        <taxon>Polyphaga</taxon>
        <taxon>Cucujiformia</taxon>
        <taxon>Tenebrionidae</taxon>
        <taxon>Zophobas</taxon>
    </lineage>
</organism>
<dbReference type="AlphaFoldDB" id="A0AA38HWI7"/>
<protein>
    <submittedName>
        <fullName evidence="1">Uncharacterized protein</fullName>
    </submittedName>
</protein>
<evidence type="ECO:0000313" key="2">
    <source>
        <dbReference type="Proteomes" id="UP001168821"/>
    </source>
</evidence>